<dbReference type="InterPro" id="IPR009100">
    <property type="entry name" value="AcylCoA_DH/oxidase_NM_dom_sf"/>
</dbReference>
<evidence type="ECO:0000256" key="2">
    <source>
        <dbReference type="ARBA" id="ARBA00009347"/>
    </source>
</evidence>
<evidence type="ECO:0000259" key="9">
    <source>
        <dbReference type="Pfam" id="PF02770"/>
    </source>
</evidence>
<keyword evidence="5 7" id="KW-0560">Oxidoreductase</keyword>
<dbReference type="AlphaFoldDB" id="A0A4R8LSJ2"/>
<dbReference type="InterPro" id="IPR009075">
    <property type="entry name" value="AcylCo_DH/oxidase_C"/>
</dbReference>
<dbReference type="PROSITE" id="PS00072">
    <property type="entry name" value="ACYL_COA_DH_1"/>
    <property type="match status" value="1"/>
</dbReference>
<feature type="domain" description="Acyl-CoA dehydrogenase-like C-terminal" evidence="11">
    <location>
        <begin position="462"/>
        <end position="565"/>
    </location>
</feature>
<keyword evidence="4 7" id="KW-0274">FAD</keyword>
<organism evidence="12 13">
    <name type="scientific">Alicyclobacillus sacchari</name>
    <dbReference type="NCBI Taxonomy" id="392010"/>
    <lineage>
        <taxon>Bacteria</taxon>
        <taxon>Bacillati</taxon>
        <taxon>Bacillota</taxon>
        <taxon>Bacilli</taxon>
        <taxon>Bacillales</taxon>
        <taxon>Alicyclobacillaceae</taxon>
        <taxon>Alicyclobacillus</taxon>
    </lineage>
</organism>
<dbReference type="Gene3D" id="1.10.540.10">
    <property type="entry name" value="Acyl-CoA dehydrogenase/oxidase, N-terminal domain"/>
    <property type="match status" value="1"/>
</dbReference>
<evidence type="ECO:0000259" key="8">
    <source>
        <dbReference type="Pfam" id="PF00441"/>
    </source>
</evidence>
<evidence type="ECO:0000256" key="3">
    <source>
        <dbReference type="ARBA" id="ARBA00022630"/>
    </source>
</evidence>
<evidence type="ECO:0000256" key="5">
    <source>
        <dbReference type="ARBA" id="ARBA00023002"/>
    </source>
</evidence>
<comment type="similarity">
    <text evidence="2 7">Belongs to the acyl-CoA dehydrogenase family.</text>
</comment>
<comment type="catalytic activity">
    <reaction evidence="6">
        <text>a 2,3-saturated acyl-CoA + A = a 2,3-dehydroacyl-CoA + AH2</text>
        <dbReference type="Rhea" id="RHEA:48608"/>
        <dbReference type="ChEBI" id="CHEBI:13193"/>
        <dbReference type="ChEBI" id="CHEBI:17499"/>
        <dbReference type="ChEBI" id="CHEBI:60015"/>
        <dbReference type="ChEBI" id="CHEBI:65111"/>
    </reaction>
</comment>
<dbReference type="InterPro" id="IPR036250">
    <property type="entry name" value="AcylCo_DH-like_C"/>
</dbReference>
<protein>
    <submittedName>
        <fullName evidence="12">Alkylation response protein AidB-like acyl-CoA dehydrogenase</fullName>
    </submittedName>
</protein>
<evidence type="ECO:0000256" key="4">
    <source>
        <dbReference type="ARBA" id="ARBA00022827"/>
    </source>
</evidence>
<dbReference type="InterPro" id="IPR037069">
    <property type="entry name" value="AcylCoA_DH/ox_N_sf"/>
</dbReference>
<dbReference type="PANTHER" id="PTHR43884">
    <property type="entry name" value="ACYL-COA DEHYDROGENASE"/>
    <property type="match status" value="1"/>
</dbReference>
<evidence type="ECO:0000313" key="13">
    <source>
        <dbReference type="Proteomes" id="UP000294581"/>
    </source>
</evidence>
<dbReference type="GO" id="GO:0050660">
    <property type="term" value="F:flavin adenine dinucleotide binding"/>
    <property type="evidence" value="ECO:0007669"/>
    <property type="project" value="InterPro"/>
</dbReference>
<evidence type="ECO:0000259" key="10">
    <source>
        <dbReference type="Pfam" id="PF02771"/>
    </source>
</evidence>
<evidence type="ECO:0000256" key="1">
    <source>
        <dbReference type="ARBA" id="ARBA00001974"/>
    </source>
</evidence>
<evidence type="ECO:0000256" key="6">
    <source>
        <dbReference type="ARBA" id="ARBA00052546"/>
    </source>
</evidence>
<gene>
    <name evidence="12" type="ORF">C7445_102188</name>
</gene>
<name>A0A4R8LSJ2_9BACL</name>
<dbReference type="PANTHER" id="PTHR43884:SF12">
    <property type="entry name" value="ISOVALERYL-COA DEHYDROGENASE, MITOCHONDRIAL-RELATED"/>
    <property type="match status" value="1"/>
</dbReference>
<dbReference type="SUPFAM" id="SSF47203">
    <property type="entry name" value="Acyl-CoA dehydrogenase C-terminal domain-like"/>
    <property type="match status" value="1"/>
</dbReference>
<dbReference type="EMBL" id="SORF01000002">
    <property type="protein sequence ID" value="TDY50629.1"/>
    <property type="molecule type" value="Genomic_DNA"/>
</dbReference>
<dbReference type="SUPFAM" id="SSF56645">
    <property type="entry name" value="Acyl-CoA dehydrogenase NM domain-like"/>
    <property type="match status" value="1"/>
</dbReference>
<dbReference type="InterPro" id="IPR006091">
    <property type="entry name" value="Acyl-CoA_Oxase/DH_mid-dom"/>
</dbReference>
<evidence type="ECO:0000313" key="12">
    <source>
        <dbReference type="EMBL" id="TDY50629.1"/>
    </source>
</evidence>
<sequence>MANKTLAIGGGFIIEETDPNSIVTPESLTEEQRMIAETTSSFVETEVSPHHEEIEGLDYDLTVKLLRKAGEIGLLSTEIPEAYGGLGLDKMSATLINERVSKAGSFGLSLGAHTGIGTLPIVYFGNEQQKQKYLPKLATGEWIAAYCLTEPSSGSDALGAKTTARLSDDGKHYILNGTKQFITNAGFADVFVVYAKVDGKLFSTFIVERTMPGVSVGPEEQKMGIKGSSTRQLILEDVHVPVENLLYEVGKGHQIAFNILNIGRFKLAAGAVGGSKDAIELAAHYANERQQFGRKISSFPLIQQKLARMNTRAFVLESVVYRTAGLLDAALADVDVTGPNSGMLSAKAIAEYAIECSINKVFASETLDYVVDEALQIHGGYGFIKEYKVEQMYRDSRINRIFEGTNEINRLLIPGTMLRRAMKGELPLLQKAQALQAELMQMTPALSAPEGTLAEEAQYIANAKRIFLMVGGLAAQAFQQRVDEEQEVLSNLADIAILTFAMESAWLRTMQHVERVGEAACASAIAMTKAFAYESLGEIERLAKECLAHVEQGDALRMQLSVLKRLARRADLDIIGLEREIGRAVIDAEQYVC</sequence>
<evidence type="ECO:0000259" key="11">
    <source>
        <dbReference type="Pfam" id="PF21263"/>
    </source>
</evidence>
<dbReference type="GO" id="GO:0003995">
    <property type="term" value="F:acyl-CoA dehydrogenase activity"/>
    <property type="evidence" value="ECO:0007669"/>
    <property type="project" value="InterPro"/>
</dbReference>
<dbReference type="Gene3D" id="2.40.110.10">
    <property type="entry name" value="Butyryl-CoA Dehydrogenase, subunit A, domain 2"/>
    <property type="match status" value="1"/>
</dbReference>
<dbReference type="Pfam" id="PF00441">
    <property type="entry name" value="Acyl-CoA_dh_1"/>
    <property type="match status" value="1"/>
</dbReference>
<dbReference type="Pfam" id="PF21263">
    <property type="entry name" value="Acyl-CoA-dh_C"/>
    <property type="match status" value="1"/>
</dbReference>
<dbReference type="OrthoDB" id="2985879at2"/>
<dbReference type="Gene3D" id="1.20.140.10">
    <property type="entry name" value="Butyryl-CoA Dehydrogenase, subunit A, domain 3"/>
    <property type="match status" value="2"/>
</dbReference>
<keyword evidence="13" id="KW-1185">Reference proteome</keyword>
<dbReference type="InterPro" id="IPR046373">
    <property type="entry name" value="Acyl-CoA_Oxase/DH_mid-dom_sf"/>
</dbReference>
<feature type="domain" description="Acyl-CoA dehydrogenase/oxidase C-terminal" evidence="8">
    <location>
        <begin position="250"/>
        <end position="413"/>
    </location>
</feature>
<dbReference type="Pfam" id="PF02770">
    <property type="entry name" value="Acyl-CoA_dh_M"/>
    <property type="match status" value="1"/>
</dbReference>
<feature type="domain" description="Acyl-CoA dehydrogenase/oxidase N-terminal" evidence="10">
    <location>
        <begin position="29"/>
        <end position="141"/>
    </location>
</feature>
<proteinExistence type="inferred from homology"/>
<reference evidence="12 13" key="1">
    <citation type="submission" date="2019-03" db="EMBL/GenBank/DDBJ databases">
        <title>Genomic Encyclopedia of Type Strains, Phase IV (KMG-IV): sequencing the most valuable type-strain genomes for metagenomic binning, comparative biology and taxonomic classification.</title>
        <authorList>
            <person name="Goeker M."/>
        </authorList>
    </citation>
    <scope>NUCLEOTIDE SEQUENCE [LARGE SCALE GENOMIC DNA]</scope>
    <source>
        <strain evidence="12 13">DSM 17974</strain>
    </source>
</reference>
<dbReference type="RefSeq" id="WP_134158563.1">
    <property type="nucleotide sequence ID" value="NZ_BSUS01000001.1"/>
</dbReference>
<comment type="cofactor">
    <cofactor evidence="1 7">
        <name>FAD</name>
        <dbReference type="ChEBI" id="CHEBI:57692"/>
    </cofactor>
</comment>
<dbReference type="FunFam" id="1.20.140.10:FF:000019">
    <property type="entry name" value="Acyl-CoA dehydrogenase"/>
    <property type="match status" value="1"/>
</dbReference>
<evidence type="ECO:0000256" key="7">
    <source>
        <dbReference type="RuleBase" id="RU362125"/>
    </source>
</evidence>
<dbReference type="Proteomes" id="UP000294581">
    <property type="component" value="Unassembled WGS sequence"/>
</dbReference>
<dbReference type="Pfam" id="PF02771">
    <property type="entry name" value="Acyl-CoA_dh_N"/>
    <property type="match status" value="1"/>
</dbReference>
<dbReference type="InterPro" id="IPR006089">
    <property type="entry name" value="Acyl-CoA_DH_CS"/>
</dbReference>
<feature type="domain" description="Acyl-CoA oxidase/dehydrogenase middle" evidence="9">
    <location>
        <begin position="145"/>
        <end position="238"/>
    </location>
</feature>
<dbReference type="InterPro" id="IPR049426">
    <property type="entry name" value="Acyl-CoA-dh-like_C"/>
</dbReference>
<comment type="caution">
    <text evidence="12">The sequence shown here is derived from an EMBL/GenBank/DDBJ whole genome shotgun (WGS) entry which is preliminary data.</text>
</comment>
<dbReference type="FunFam" id="1.10.540.10:FF:000001">
    <property type="entry name" value="Very long-chain-specific acyl-CoA dehydrogenase, mitochondrial"/>
    <property type="match status" value="1"/>
</dbReference>
<dbReference type="InterPro" id="IPR013786">
    <property type="entry name" value="AcylCoA_DH/ox_N"/>
</dbReference>
<dbReference type="FunFam" id="2.40.110.10:FF:000001">
    <property type="entry name" value="Acyl-CoA dehydrogenase, mitochondrial"/>
    <property type="match status" value="1"/>
</dbReference>
<accession>A0A4R8LSJ2</accession>
<keyword evidence="3 7" id="KW-0285">Flavoprotein</keyword>